<keyword evidence="8" id="KW-0677">Repeat</keyword>
<comment type="subcellular location">
    <subcellularLocation>
        <location evidence="1">Membrane</location>
    </subcellularLocation>
</comment>
<dbReference type="PROSITE" id="PS00107">
    <property type="entry name" value="PROTEIN_KINASE_ATP"/>
    <property type="match status" value="1"/>
</dbReference>
<evidence type="ECO:0000256" key="8">
    <source>
        <dbReference type="ARBA" id="ARBA00022737"/>
    </source>
</evidence>
<keyword evidence="5" id="KW-0808">Transferase</keyword>
<reference evidence="19 20" key="1">
    <citation type="submission" date="2025-05" db="UniProtKB">
        <authorList>
            <consortium name="RefSeq"/>
        </authorList>
    </citation>
    <scope>IDENTIFICATION</scope>
    <source>
        <tissue evidence="19 20">Leaves</tissue>
    </source>
</reference>
<dbReference type="InterPro" id="IPR011009">
    <property type="entry name" value="Kinase-like_dom_sf"/>
</dbReference>
<dbReference type="PANTHER" id="PTHR27008">
    <property type="entry name" value="OS04G0122200 PROTEIN"/>
    <property type="match status" value="1"/>
</dbReference>
<dbReference type="Gene3D" id="1.10.510.10">
    <property type="entry name" value="Transferase(Phosphotransferase) domain 1"/>
    <property type="match status" value="1"/>
</dbReference>
<evidence type="ECO:0000256" key="16">
    <source>
        <dbReference type="SAM" id="SignalP"/>
    </source>
</evidence>
<keyword evidence="3" id="KW-0723">Serine/threonine-protein kinase</keyword>
<keyword evidence="6 15" id="KW-0812">Transmembrane</keyword>
<keyword evidence="7 16" id="KW-0732">Signal</keyword>
<dbReference type="Pfam" id="PF23598">
    <property type="entry name" value="LRR_14"/>
    <property type="match status" value="1"/>
</dbReference>
<dbReference type="Gene3D" id="3.80.10.10">
    <property type="entry name" value="Ribonuclease Inhibitor"/>
    <property type="match status" value="5"/>
</dbReference>
<comment type="similarity">
    <text evidence="2">Belongs to the protein kinase superfamily. Ser/Thr protein kinase family.</text>
</comment>
<dbReference type="InterPro" id="IPR001611">
    <property type="entry name" value="Leu-rich_rpt"/>
</dbReference>
<sequence>MKKLSHLYFPFGLFLLGSLLSCLATTAPNISTDQSALLSLKAKITWDPHEILASNWSATSSVCDWRGVTCGSRHRRVTALNISNLGLTGTISPQLGNLSFLMSLDMSGNNFYGELPHELIRLSRLRVLSLGINMLSGNIPSWVGSFQQLRQFSLKNNSFTGYIPPSISNMSKLETLSLKFNSLQGAIPVEIGKLNKLKQIVLHYNQLSGSLPLLMFNISALEMIAFQGNSLSGSLSSSICARLQGLSWLDLSRNKLSGMIPASLSKCSKLRVLGLSYNNFSGVMPEEVGNLTALQELYFGDNNLIGVIPEGFGNLTALKRLYLRRNNLIGSIPHELGRLKHLEELDLGSNSLTGSIPAQIFNISTLQVLDLSNNTLSGRLPSSMGYGLINFEELYLSSNELDGVIPASISNASKLTILELMENRFSGPVPNSLGNLRLLTDLGLDDNHLTTEPSSRELSFISYLINCKYLKKLAFAENPLHGFLPISVGNLSTSMEGFYAYGCRIKGSIPDAIGNLSSLMILSLYGNHLSGPVPSTMEYLQNLQGLDLSANQLSGSIPDCICKLKRLYQIYLGQNQFRGSMPSCLNNISSLREIDFAGNLLNSSIPGSLWNLTDLLTLYLSYNSLSGSLPYETGNLKVVTLLDLSGNQLNGNIPSSLGGLQRLATLSLAQNKLQGPVPDSLSQMLSLEFLDLSNNNLSGLIPKSLETLLYLKHINLSFNRLRGEIPSSGPFENFTYESFMSNDDLCGAQRFHVPPCPSPRIHKSSQKKVFHMLGILSGIAATTIALTTAAILLLRCRRKDGISRNTDLLPMGLPKMISYYELVQATNGYDESNLLGKGSFGSVYKGILMDGTVVAVKVFTLLAEVTSGSFDTECEVLRNLRHRNLTKVIGSCSNLDFKALVLDYKSNGSLEKWLYSHNHRLDLLQRISIMMDVASALEYLHFSYTTPVVHCDLKPDNILLDESMVAHVSDFGMAKFLDEENSVLHTKTLATLGYLAPEYGLEGQVSTRVDVYSFGIVLMETFSRMKPSDEMFKDGLSLKSWIEESLPNATTQVIDANLLGRQDEHFNEKLECISVIFKLALSCCAECPRDRTNMKDVVAVLQKIKRQLESFPNLSA</sequence>
<evidence type="ECO:0000256" key="11">
    <source>
        <dbReference type="ARBA" id="ARBA00022840"/>
    </source>
</evidence>
<keyword evidence="4" id="KW-0433">Leucine-rich repeat</keyword>
<organism evidence="18 19">
    <name type="scientific">Coffea arabica</name>
    <name type="common">Arabian coffee</name>
    <dbReference type="NCBI Taxonomy" id="13443"/>
    <lineage>
        <taxon>Eukaryota</taxon>
        <taxon>Viridiplantae</taxon>
        <taxon>Streptophyta</taxon>
        <taxon>Embryophyta</taxon>
        <taxon>Tracheophyta</taxon>
        <taxon>Spermatophyta</taxon>
        <taxon>Magnoliopsida</taxon>
        <taxon>eudicotyledons</taxon>
        <taxon>Gunneridae</taxon>
        <taxon>Pentapetalae</taxon>
        <taxon>asterids</taxon>
        <taxon>lamiids</taxon>
        <taxon>Gentianales</taxon>
        <taxon>Rubiaceae</taxon>
        <taxon>Ixoroideae</taxon>
        <taxon>Gardenieae complex</taxon>
        <taxon>Bertiereae - Coffeeae clade</taxon>
        <taxon>Coffeeae</taxon>
        <taxon>Coffea</taxon>
    </lineage>
</organism>
<evidence type="ECO:0000256" key="7">
    <source>
        <dbReference type="ARBA" id="ARBA00022729"/>
    </source>
</evidence>
<keyword evidence="18" id="KW-1185">Reference proteome</keyword>
<dbReference type="RefSeq" id="XP_071930587.1">
    <property type="nucleotide sequence ID" value="XM_072074486.1"/>
</dbReference>
<evidence type="ECO:0000313" key="18">
    <source>
        <dbReference type="Proteomes" id="UP001652660"/>
    </source>
</evidence>
<dbReference type="PROSITE" id="PS50011">
    <property type="entry name" value="PROTEIN_KINASE_DOM"/>
    <property type="match status" value="1"/>
</dbReference>
<feature type="chain" id="PRO_5045027512" description="Protein kinase domain-containing protein" evidence="16">
    <location>
        <begin position="25"/>
        <end position="1116"/>
    </location>
</feature>
<dbReference type="PROSITE" id="PS51450">
    <property type="entry name" value="LRR"/>
    <property type="match status" value="1"/>
</dbReference>
<evidence type="ECO:0000256" key="3">
    <source>
        <dbReference type="ARBA" id="ARBA00022527"/>
    </source>
</evidence>
<keyword evidence="9 14" id="KW-0547">Nucleotide-binding</keyword>
<dbReference type="SUPFAM" id="SSF52047">
    <property type="entry name" value="RNI-like"/>
    <property type="match status" value="2"/>
</dbReference>
<evidence type="ECO:0000256" key="5">
    <source>
        <dbReference type="ARBA" id="ARBA00022679"/>
    </source>
</evidence>
<dbReference type="Pfam" id="PF13855">
    <property type="entry name" value="LRR_8"/>
    <property type="match status" value="4"/>
</dbReference>
<evidence type="ECO:0000256" key="4">
    <source>
        <dbReference type="ARBA" id="ARBA00022614"/>
    </source>
</evidence>
<evidence type="ECO:0000256" key="10">
    <source>
        <dbReference type="ARBA" id="ARBA00022777"/>
    </source>
</evidence>
<dbReference type="InterPro" id="IPR008271">
    <property type="entry name" value="Ser/Thr_kinase_AS"/>
</dbReference>
<dbReference type="Proteomes" id="UP001652660">
    <property type="component" value="Chromosome 2c"/>
</dbReference>
<dbReference type="PROSITE" id="PS51257">
    <property type="entry name" value="PROKAR_LIPOPROTEIN"/>
    <property type="match status" value="1"/>
</dbReference>
<evidence type="ECO:0000256" key="13">
    <source>
        <dbReference type="ARBA" id="ARBA00023136"/>
    </source>
</evidence>
<dbReference type="SMART" id="SM00369">
    <property type="entry name" value="LRR_TYP"/>
    <property type="match status" value="11"/>
</dbReference>
<dbReference type="Pfam" id="PF08263">
    <property type="entry name" value="LRRNT_2"/>
    <property type="match status" value="1"/>
</dbReference>
<evidence type="ECO:0000259" key="17">
    <source>
        <dbReference type="PROSITE" id="PS50011"/>
    </source>
</evidence>
<protein>
    <recommendedName>
        <fullName evidence="17">Protein kinase domain-containing protein</fullName>
    </recommendedName>
</protein>
<dbReference type="SMART" id="SM00220">
    <property type="entry name" value="S_TKc"/>
    <property type="match status" value="1"/>
</dbReference>
<evidence type="ECO:0000256" key="6">
    <source>
        <dbReference type="ARBA" id="ARBA00022692"/>
    </source>
</evidence>
<dbReference type="Gene3D" id="3.30.200.20">
    <property type="entry name" value="Phosphorylase Kinase, domain 1"/>
    <property type="match status" value="1"/>
</dbReference>
<evidence type="ECO:0000256" key="9">
    <source>
        <dbReference type="ARBA" id="ARBA00022741"/>
    </source>
</evidence>
<keyword evidence="10" id="KW-0418">Kinase</keyword>
<name>A0ABM4WFM3_COFAR</name>
<dbReference type="SUPFAM" id="SSF56112">
    <property type="entry name" value="Protein kinase-like (PK-like)"/>
    <property type="match status" value="1"/>
</dbReference>
<keyword evidence="11 14" id="KW-0067">ATP-binding</keyword>
<dbReference type="PANTHER" id="PTHR27008:SF602">
    <property type="entry name" value="LRR RECEPTOR-LIKE SERINE_THREONINE-PROTEIN KINASE EFR"/>
    <property type="match status" value="1"/>
</dbReference>
<feature type="binding site" evidence="14">
    <location>
        <position position="857"/>
    </location>
    <ligand>
        <name>ATP</name>
        <dbReference type="ChEBI" id="CHEBI:30616"/>
    </ligand>
</feature>
<dbReference type="InterPro" id="IPR001245">
    <property type="entry name" value="Ser-Thr/Tyr_kinase_cat_dom"/>
</dbReference>
<dbReference type="InterPro" id="IPR013210">
    <property type="entry name" value="LRR_N_plant-typ"/>
</dbReference>
<feature type="domain" description="Protein kinase" evidence="17">
    <location>
        <begin position="829"/>
        <end position="1104"/>
    </location>
</feature>
<dbReference type="InterPro" id="IPR055414">
    <property type="entry name" value="LRR_R13L4/SHOC2-like"/>
</dbReference>
<evidence type="ECO:0000256" key="15">
    <source>
        <dbReference type="SAM" id="Phobius"/>
    </source>
</evidence>
<evidence type="ECO:0000256" key="2">
    <source>
        <dbReference type="ARBA" id="ARBA00008684"/>
    </source>
</evidence>
<keyword evidence="12 15" id="KW-1133">Transmembrane helix</keyword>
<dbReference type="InterPro" id="IPR017441">
    <property type="entry name" value="Protein_kinase_ATP_BS"/>
</dbReference>
<dbReference type="Pfam" id="PF07714">
    <property type="entry name" value="PK_Tyr_Ser-Thr"/>
    <property type="match status" value="1"/>
</dbReference>
<dbReference type="InterPro" id="IPR000719">
    <property type="entry name" value="Prot_kinase_dom"/>
</dbReference>
<gene>
    <name evidence="19 20" type="primary">LOC113723953</name>
</gene>
<feature type="signal peptide" evidence="16">
    <location>
        <begin position="1"/>
        <end position="24"/>
    </location>
</feature>
<evidence type="ECO:0000256" key="14">
    <source>
        <dbReference type="PROSITE-ProRule" id="PRU10141"/>
    </source>
</evidence>
<dbReference type="InterPro" id="IPR003591">
    <property type="entry name" value="Leu-rich_rpt_typical-subtyp"/>
</dbReference>
<accession>A0ABM4WFM3</accession>
<keyword evidence="13 15" id="KW-0472">Membrane</keyword>
<dbReference type="PROSITE" id="PS00108">
    <property type="entry name" value="PROTEIN_KINASE_ST"/>
    <property type="match status" value="1"/>
</dbReference>
<feature type="transmembrane region" description="Helical" evidence="15">
    <location>
        <begin position="769"/>
        <end position="794"/>
    </location>
</feature>
<dbReference type="Pfam" id="PF00560">
    <property type="entry name" value="LRR_1"/>
    <property type="match status" value="4"/>
</dbReference>
<dbReference type="PRINTS" id="PR00019">
    <property type="entry name" value="LEURICHRPT"/>
</dbReference>
<proteinExistence type="inferred from homology"/>
<evidence type="ECO:0000256" key="1">
    <source>
        <dbReference type="ARBA" id="ARBA00004370"/>
    </source>
</evidence>
<dbReference type="InterPro" id="IPR051809">
    <property type="entry name" value="Plant_receptor-like_S/T_kinase"/>
</dbReference>
<dbReference type="RefSeq" id="XP_071930586.1">
    <property type="nucleotide sequence ID" value="XM_072074485.1"/>
</dbReference>
<evidence type="ECO:0000313" key="20">
    <source>
        <dbReference type="RefSeq" id="XP_071930587.1"/>
    </source>
</evidence>
<evidence type="ECO:0000313" key="19">
    <source>
        <dbReference type="RefSeq" id="XP_071930586.1"/>
    </source>
</evidence>
<evidence type="ECO:0000256" key="12">
    <source>
        <dbReference type="ARBA" id="ARBA00022989"/>
    </source>
</evidence>
<dbReference type="GeneID" id="113723953"/>
<dbReference type="SMART" id="SM00365">
    <property type="entry name" value="LRR_SD22"/>
    <property type="match status" value="7"/>
</dbReference>
<dbReference type="InterPro" id="IPR032675">
    <property type="entry name" value="LRR_dom_sf"/>
</dbReference>